<feature type="compositionally biased region" description="Low complexity" evidence="1">
    <location>
        <begin position="243"/>
        <end position="260"/>
    </location>
</feature>
<gene>
    <name evidence="2" type="ORF">Pr1d_29690</name>
</gene>
<dbReference type="Proteomes" id="UP000323917">
    <property type="component" value="Chromosome"/>
</dbReference>
<dbReference type="AlphaFoldDB" id="A0A5B9Q9G4"/>
<evidence type="ECO:0000313" key="2">
    <source>
        <dbReference type="EMBL" id="QEG35667.1"/>
    </source>
</evidence>
<evidence type="ECO:0000313" key="3">
    <source>
        <dbReference type="Proteomes" id="UP000323917"/>
    </source>
</evidence>
<sequence length="402" mass="44059">MPLRICVAAFLQRSSQSVKLEVVLKPLSFPPVYSHMFTALARCSVLFFLFLACVACQPNEEISTYTTERTSAPRPPFNKEEVASQLDHTLAAMLPVDKTVWFFKLAGPAEAVARHRDEFNRFLKTVEKGDSAESPLAWQVPDGWSEKGPSQMRLATIVVPDEKEDLEIAISSLPLSGPWDEYVALNVNRWLGQLSQGELSKQAILEQTSKIETATGQATVVELSGILKQTPTMNPHAGMTGGAKKAAPPKSAQAVAPPSANAGFTFETPEGWQPGKTSMMRKAAFNIGTGDKQAEVTVIPLPTSAGPQITDVLANAQRWASQVGLPPETNLEEYIEKTEIDGNEGSFIRLESPAETNPQATMLVAMVEHGEKVWFFKIVGNSEIVDEQQDRFEEFLASVHFE</sequence>
<protein>
    <submittedName>
        <fullName evidence="2">Uncharacterized protein</fullName>
    </submittedName>
</protein>
<proteinExistence type="predicted"/>
<organism evidence="2 3">
    <name type="scientific">Bythopirellula goksoeyrii</name>
    <dbReference type="NCBI Taxonomy" id="1400387"/>
    <lineage>
        <taxon>Bacteria</taxon>
        <taxon>Pseudomonadati</taxon>
        <taxon>Planctomycetota</taxon>
        <taxon>Planctomycetia</taxon>
        <taxon>Pirellulales</taxon>
        <taxon>Lacipirellulaceae</taxon>
        <taxon>Bythopirellula</taxon>
    </lineage>
</organism>
<reference evidence="2 3" key="1">
    <citation type="submission" date="2019-08" db="EMBL/GenBank/DDBJ databases">
        <title>Deep-cultivation of Planctomycetes and their phenomic and genomic characterization uncovers novel biology.</title>
        <authorList>
            <person name="Wiegand S."/>
            <person name="Jogler M."/>
            <person name="Boedeker C."/>
            <person name="Pinto D."/>
            <person name="Vollmers J."/>
            <person name="Rivas-Marin E."/>
            <person name="Kohn T."/>
            <person name="Peeters S.H."/>
            <person name="Heuer A."/>
            <person name="Rast P."/>
            <person name="Oberbeckmann S."/>
            <person name="Bunk B."/>
            <person name="Jeske O."/>
            <person name="Meyerdierks A."/>
            <person name="Storesund J.E."/>
            <person name="Kallscheuer N."/>
            <person name="Luecker S."/>
            <person name="Lage O.M."/>
            <person name="Pohl T."/>
            <person name="Merkel B.J."/>
            <person name="Hornburger P."/>
            <person name="Mueller R.-W."/>
            <person name="Bruemmer F."/>
            <person name="Labrenz M."/>
            <person name="Spormann A.M."/>
            <person name="Op den Camp H."/>
            <person name="Overmann J."/>
            <person name="Amann R."/>
            <person name="Jetten M.S.M."/>
            <person name="Mascher T."/>
            <person name="Medema M.H."/>
            <person name="Devos D.P."/>
            <person name="Kaster A.-K."/>
            <person name="Ovreas L."/>
            <person name="Rohde M."/>
            <person name="Galperin M.Y."/>
            <person name="Jogler C."/>
        </authorList>
    </citation>
    <scope>NUCLEOTIDE SEQUENCE [LARGE SCALE GENOMIC DNA]</scope>
    <source>
        <strain evidence="2 3">Pr1d</strain>
    </source>
</reference>
<accession>A0A5B9Q9G4</accession>
<keyword evidence="3" id="KW-1185">Reference proteome</keyword>
<dbReference type="EMBL" id="CP042913">
    <property type="protein sequence ID" value="QEG35667.1"/>
    <property type="molecule type" value="Genomic_DNA"/>
</dbReference>
<name>A0A5B9Q9G4_9BACT</name>
<dbReference type="KEGG" id="bgok:Pr1d_29690"/>
<feature type="region of interest" description="Disordered" evidence="1">
    <location>
        <begin position="239"/>
        <end position="274"/>
    </location>
</feature>
<evidence type="ECO:0000256" key="1">
    <source>
        <dbReference type="SAM" id="MobiDB-lite"/>
    </source>
</evidence>